<dbReference type="Proteomes" id="UP000182466">
    <property type="component" value="Unassembled WGS sequence"/>
</dbReference>
<proteinExistence type="predicted"/>
<evidence type="ECO:0000259" key="1">
    <source>
        <dbReference type="PROSITE" id="PS51186"/>
    </source>
</evidence>
<gene>
    <name evidence="2" type="ORF">SAMN05216236_1842</name>
</gene>
<protein>
    <submittedName>
        <fullName evidence="2">Acetyltransferase (GNAT) family protein</fullName>
    </submittedName>
</protein>
<dbReference type="SUPFAM" id="SSF55729">
    <property type="entry name" value="Acyl-CoA N-acyltransferases (Nat)"/>
    <property type="match status" value="1"/>
</dbReference>
<reference evidence="2 3" key="1">
    <citation type="submission" date="2016-10" db="EMBL/GenBank/DDBJ databases">
        <authorList>
            <person name="de Groot N.N."/>
        </authorList>
    </citation>
    <scope>NUCLEOTIDE SEQUENCE [LARGE SCALE GENOMIC DNA]</scope>
    <source>
        <strain evidence="2 3">CGMCC 1.10959</strain>
    </source>
</reference>
<dbReference type="EMBL" id="FPAW01000084">
    <property type="protein sequence ID" value="SFU22068.1"/>
    <property type="molecule type" value="Genomic_DNA"/>
</dbReference>
<keyword evidence="3" id="KW-1185">Reference proteome</keyword>
<dbReference type="CDD" id="cd04301">
    <property type="entry name" value="NAT_SF"/>
    <property type="match status" value="1"/>
</dbReference>
<dbReference type="RefSeq" id="WP_027262816.1">
    <property type="nucleotide sequence ID" value="NZ_FPAW01000084.1"/>
</dbReference>
<organism evidence="2 3">
    <name type="scientific">Sedimentitalea nanhaiensis</name>
    <dbReference type="NCBI Taxonomy" id="999627"/>
    <lineage>
        <taxon>Bacteria</taxon>
        <taxon>Pseudomonadati</taxon>
        <taxon>Pseudomonadota</taxon>
        <taxon>Alphaproteobacteria</taxon>
        <taxon>Rhodobacterales</taxon>
        <taxon>Paracoccaceae</taxon>
        <taxon>Sedimentitalea</taxon>
    </lineage>
</organism>
<dbReference type="InterPro" id="IPR016181">
    <property type="entry name" value="Acyl_CoA_acyltransferase"/>
</dbReference>
<dbReference type="PROSITE" id="PS51186">
    <property type="entry name" value="GNAT"/>
    <property type="match status" value="1"/>
</dbReference>
<accession>A0A1I7EDP8</accession>
<keyword evidence="2" id="KW-0808">Transferase</keyword>
<dbReference type="Pfam" id="PF00583">
    <property type="entry name" value="Acetyltransf_1"/>
    <property type="match status" value="1"/>
</dbReference>
<evidence type="ECO:0000313" key="2">
    <source>
        <dbReference type="EMBL" id="SFU22068.1"/>
    </source>
</evidence>
<dbReference type="eggNOG" id="COG0456">
    <property type="taxonomic scope" value="Bacteria"/>
</dbReference>
<dbReference type="Gene3D" id="3.40.630.30">
    <property type="match status" value="1"/>
</dbReference>
<dbReference type="PANTHER" id="PTHR43138:SF1">
    <property type="entry name" value="N-ACETYLTRANSFERASE ACA1"/>
    <property type="match status" value="1"/>
</dbReference>
<dbReference type="PANTHER" id="PTHR43138">
    <property type="entry name" value="ACETYLTRANSFERASE, GNAT FAMILY"/>
    <property type="match status" value="1"/>
</dbReference>
<feature type="domain" description="N-acetyltransferase" evidence="1">
    <location>
        <begin position="5"/>
        <end position="164"/>
    </location>
</feature>
<evidence type="ECO:0000313" key="3">
    <source>
        <dbReference type="Proteomes" id="UP000182466"/>
    </source>
</evidence>
<dbReference type="AlphaFoldDB" id="A0A1I7EDP8"/>
<dbReference type="STRING" id="999627.SAMN05216236_1842"/>
<dbReference type="InterPro" id="IPR000182">
    <property type="entry name" value="GNAT_dom"/>
</dbReference>
<sequence>MAGALTLRPVTSGDENALWAMLRPVFRAGDTYAVDPGISRADALAYWTGADRGTWLAQADGQPLGSYYLKTNHPGGGAHVCNCGFVTAPAARGLGIARQMLDHALNRARSAGFLAMQFNFVVATNTRAIDIWTRAGFDTVGRLPAAFRHPQQGLVDALVMYRQL</sequence>
<dbReference type="InterPro" id="IPR052742">
    <property type="entry name" value="Mito_N-acetyltransferase"/>
</dbReference>
<dbReference type="GO" id="GO:0016747">
    <property type="term" value="F:acyltransferase activity, transferring groups other than amino-acyl groups"/>
    <property type="evidence" value="ECO:0007669"/>
    <property type="project" value="InterPro"/>
</dbReference>
<name>A0A1I7EDP8_9RHOB</name>